<feature type="domain" description="Ppx/GppA phosphatase N-terminal" evidence="2">
    <location>
        <begin position="1"/>
        <end position="236"/>
    </location>
</feature>
<dbReference type="InterPro" id="IPR050273">
    <property type="entry name" value="GppA/Ppx_hydrolase"/>
</dbReference>
<dbReference type="CDD" id="cd24054">
    <property type="entry name" value="ASKHA_NBD_AaPPX-GppA_MtPPX2-like"/>
    <property type="match status" value="1"/>
</dbReference>
<evidence type="ECO:0000313" key="4">
    <source>
        <dbReference type="Proteomes" id="UP000585665"/>
    </source>
</evidence>
<name>A0A850PB84_9PROT</name>
<dbReference type="InterPro" id="IPR003695">
    <property type="entry name" value="Ppx_GppA_N"/>
</dbReference>
<dbReference type="PANTHER" id="PTHR30005:SF0">
    <property type="entry name" value="RETROGRADE REGULATION PROTEIN 2"/>
    <property type="match status" value="1"/>
</dbReference>
<feature type="region of interest" description="Disordered" evidence="1">
    <location>
        <begin position="238"/>
        <end position="268"/>
    </location>
</feature>
<evidence type="ECO:0000259" key="2">
    <source>
        <dbReference type="Pfam" id="PF02541"/>
    </source>
</evidence>
<evidence type="ECO:0000256" key="1">
    <source>
        <dbReference type="SAM" id="MobiDB-lite"/>
    </source>
</evidence>
<dbReference type="Proteomes" id="UP000585665">
    <property type="component" value="Unassembled WGS sequence"/>
</dbReference>
<evidence type="ECO:0000313" key="3">
    <source>
        <dbReference type="EMBL" id="NVN41805.1"/>
    </source>
</evidence>
<dbReference type="Gene3D" id="3.30.420.150">
    <property type="entry name" value="Exopolyphosphatase. Domain 2"/>
    <property type="match status" value="1"/>
</dbReference>
<protein>
    <submittedName>
        <fullName evidence="3">Ppx/GppA family phosphatase</fullName>
    </submittedName>
</protein>
<dbReference type="RefSeq" id="WP_176614672.1">
    <property type="nucleotide sequence ID" value="NZ_JABXXR010000188.1"/>
</dbReference>
<sequence length="268" mass="28656">ATEACRRAANGRAFLDRVARETGLGISIISGREEAELALESCTPFLASRDRRTRALLFDIGGGSTEIAWVGIDGTTPRLISFVSAPVGVVTLAEQYGASIHTPLGYEAMVAQVRDHLRDFEAIHCIGREIARDNVRLLGTSGTVTTLAGLALGLERYSRVAVDGLVLGADRAEAALDLLRSLDLAGLRAHPCVGRDRADYVMPGCAIFDAIRRTWPADAVTVADRGLRDGMLLRMIRDAGIPHHGPPRPLSTRSRRPGSGQTPGALQT</sequence>
<organism evidence="3 4">
    <name type="scientific">Ameyamaea chiangmaiensis</name>
    <dbReference type="NCBI Taxonomy" id="442969"/>
    <lineage>
        <taxon>Bacteria</taxon>
        <taxon>Pseudomonadati</taxon>
        <taxon>Pseudomonadota</taxon>
        <taxon>Alphaproteobacteria</taxon>
        <taxon>Acetobacterales</taxon>
        <taxon>Acetobacteraceae</taxon>
        <taxon>Ameyamaea</taxon>
    </lineage>
</organism>
<gene>
    <name evidence="3" type="ORF">HUK82_14735</name>
</gene>
<comment type="caution">
    <text evidence="3">The sequence shown here is derived from an EMBL/GenBank/DDBJ whole genome shotgun (WGS) entry which is preliminary data.</text>
</comment>
<dbReference type="InterPro" id="IPR043129">
    <property type="entry name" value="ATPase_NBD"/>
</dbReference>
<dbReference type="Pfam" id="PF02541">
    <property type="entry name" value="Ppx-GppA"/>
    <property type="match status" value="1"/>
</dbReference>
<dbReference type="SUPFAM" id="SSF53067">
    <property type="entry name" value="Actin-like ATPase domain"/>
    <property type="match status" value="2"/>
</dbReference>
<reference evidence="3 4" key="1">
    <citation type="submission" date="2020-06" db="EMBL/GenBank/DDBJ databases">
        <title>Description of novel acetic acid bacteria.</title>
        <authorList>
            <person name="Sombolestani A."/>
        </authorList>
    </citation>
    <scope>NUCLEOTIDE SEQUENCE [LARGE SCALE GENOMIC DNA]</scope>
    <source>
        <strain evidence="3 4">LMG 27010</strain>
    </source>
</reference>
<proteinExistence type="predicted"/>
<accession>A0A850PB84</accession>
<feature type="non-terminal residue" evidence="3">
    <location>
        <position position="1"/>
    </location>
</feature>
<dbReference type="EMBL" id="JABXXR010000188">
    <property type="protein sequence ID" value="NVN41805.1"/>
    <property type="molecule type" value="Genomic_DNA"/>
</dbReference>
<dbReference type="GO" id="GO:0016462">
    <property type="term" value="F:pyrophosphatase activity"/>
    <property type="evidence" value="ECO:0007669"/>
    <property type="project" value="TreeGrafter"/>
</dbReference>
<keyword evidence="4" id="KW-1185">Reference proteome</keyword>
<dbReference type="AlphaFoldDB" id="A0A850PB84"/>
<dbReference type="PANTHER" id="PTHR30005">
    <property type="entry name" value="EXOPOLYPHOSPHATASE"/>
    <property type="match status" value="1"/>
</dbReference>
<dbReference type="Gene3D" id="3.30.420.40">
    <property type="match status" value="1"/>
</dbReference>